<feature type="non-terminal residue" evidence="1">
    <location>
        <position position="161"/>
    </location>
</feature>
<organism evidence="1">
    <name type="scientific">Arion vulgaris</name>
    <dbReference type="NCBI Taxonomy" id="1028688"/>
    <lineage>
        <taxon>Eukaryota</taxon>
        <taxon>Metazoa</taxon>
        <taxon>Spiralia</taxon>
        <taxon>Lophotrochozoa</taxon>
        <taxon>Mollusca</taxon>
        <taxon>Gastropoda</taxon>
        <taxon>Heterobranchia</taxon>
        <taxon>Euthyneura</taxon>
        <taxon>Panpulmonata</taxon>
        <taxon>Eupulmonata</taxon>
        <taxon>Stylommatophora</taxon>
        <taxon>Helicina</taxon>
        <taxon>Arionoidea</taxon>
        <taxon>Arionidae</taxon>
        <taxon>Arion</taxon>
    </lineage>
</organism>
<sequence length="161" mass="18079">LKYKLFFRKYACVYGWPFLVKLLVSAQCKLDFNVMAADLKDVLHCPHLINIHVHSSAKHPHLIIPADNPVLSYQPHYLHSGKANPEAGKFEVNGNYAENPELRMPGDPCQCEMNGDVGYESLDTDDLERESGLPYVVTDGALRSLASCHRCHSIRTAFHTS</sequence>
<protein>
    <submittedName>
        <fullName evidence="1">Uncharacterized protein</fullName>
    </submittedName>
</protein>
<reference evidence="1" key="1">
    <citation type="submission" date="2014-12" db="EMBL/GenBank/DDBJ databases">
        <title>Insight into the proteome of Arion vulgaris.</title>
        <authorList>
            <person name="Aradska J."/>
            <person name="Bulat T."/>
            <person name="Smidak R."/>
            <person name="Sarate P."/>
            <person name="Gangsoo J."/>
            <person name="Sialana F."/>
            <person name="Bilban M."/>
            <person name="Lubec G."/>
        </authorList>
    </citation>
    <scope>NUCLEOTIDE SEQUENCE</scope>
    <source>
        <tissue evidence="1">Skin</tissue>
    </source>
</reference>
<dbReference type="EMBL" id="HACG01010117">
    <property type="protein sequence ID" value="CEK56982.1"/>
    <property type="molecule type" value="Transcribed_RNA"/>
</dbReference>
<accession>A0A0B6YLD3</accession>
<proteinExistence type="predicted"/>
<dbReference type="AlphaFoldDB" id="A0A0B6YLD3"/>
<evidence type="ECO:0000313" key="1">
    <source>
        <dbReference type="EMBL" id="CEK56982.1"/>
    </source>
</evidence>
<name>A0A0B6YLD3_9EUPU</name>
<gene>
    <name evidence="1" type="primary">ORF28995</name>
</gene>
<feature type="non-terminal residue" evidence="1">
    <location>
        <position position="1"/>
    </location>
</feature>